<keyword evidence="3" id="KW-1185">Reference proteome</keyword>
<accession>A0ABR2XJ08</accession>
<comment type="caution">
    <text evidence="2">The sequence shown here is derived from an EMBL/GenBank/DDBJ whole genome shotgun (WGS) entry which is preliminary data.</text>
</comment>
<reference evidence="2 3" key="1">
    <citation type="submission" date="2024-02" db="EMBL/GenBank/DDBJ databases">
        <title>First draft genome assembly of two strains of Seiridium cardinale.</title>
        <authorList>
            <person name="Emiliani G."/>
            <person name="Scali E."/>
        </authorList>
    </citation>
    <scope>NUCLEOTIDE SEQUENCE [LARGE SCALE GENOMIC DNA]</scope>
    <source>
        <strain evidence="2 3">BM-138-000479</strain>
    </source>
</reference>
<protein>
    <submittedName>
        <fullName evidence="2">Uncharacterized protein</fullName>
    </submittedName>
</protein>
<feature type="region of interest" description="Disordered" evidence="1">
    <location>
        <begin position="101"/>
        <end position="150"/>
    </location>
</feature>
<evidence type="ECO:0000313" key="2">
    <source>
        <dbReference type="EMBL" id="KAK9773787.1"/>
    </source>
</evidence>
<gene>
    <name evidence="2" type="ORF">SCAR479_09428</name>
</gene>
<proteinExistence type="predicted"/>
<feature type="region of interest" description="Disordered" evidence="1">
    <location>
        <begin position="1"/>
        <end position="39"/>
    </location>
</feature>
<evidence type="ECO:0000256" key="1">
    <source>
        <dbReference type="SAM" id="MobiDB-lite"/>
    </source>
</evidence>
<feature type="compositionally biased region" description="Low complexity" evidence="1">
    <location>
        <begin position="176"/>
        <end position="199"/>
    </location>
</feature>
<sequence>MAQVDGVSSMTSVKQSDTSEKVTTTQPPTAQSHHSYSTRSTYDADLLDEFAGMDEDCLLGEAPMVKESKQQATFVEPPALPQKSSLRASRLLDSLKLSSIETATQSLTTPHDAYMSSEEDASSSADEFSDYDYDSCSEVSEGSLSRRKSYEDTARVVSVIYSGKPCLVDLPSPRRSVTSSATDSSSESDSSIETPSYSSAPVEFHPPRTSSLIPADQPSFLKEDPFAATQYTHDTAKEDQLDGAIRASKPLNRVQRTFSLVRKRSRPFLRTPSTATISREDVTLPSLPVSTTNLPQLQASAAVRAPELESPIEPTDSPRSPVRYSDILRSARRNATSKSVTTLPPITPITPLAPSKRGILSGLKPNRRRSLKS</sequence>
<dbReference type="EMBL" id="JARVKM010000047">
    <property type="protein sequence ID" value="KAK9773787.1"/>
    <property type="molecule type" value="Genomic_DNA"/>
</dbReference>
<dbReference type="Proteomes" id="UP001465668">
    <property type="component" value="Unassembled WGS sequence"/>
</dbReference>
<name>A0ABR2XJ08_9PEZI</name>
<feature type="region of interest" description="Disordered" evidence="1">
    <location>
        <begin position="62"/>
        <end position="85"/>
    </location>
</feature>
<feature type="region of interest" description="Disordered" evidence="1">
    <location>
        <begin position="165"/>
        <end position="249"/>
    </location>
</feature>
<feature type="compositionally biased region" description="Acidic residues" evidence="1">
    <location>
        <begin position="117"/>
        <end position="135"/>
    </location>
</feature>
<feature type="compositionally biased region" description="Low complexity" evidence="1">
    <location>
        <begin position="341"/>
        <end position="352"/>
    </location>
</feature>
<evidence type="ECO:0000313" key="3">
    <source>
        <dbReference type="Proteomes" id="UP001465668"/>
    </source>
</evidence>
<organism evidence="2 3">
    <name type="scientific">Seiridium cardinale</name>
    <dbReference type="NCBI Taxonomy" id="138064"/>
    <lineage>
        <taxon>Eukaryota</taxon>
        <taxon>Fungi</taxon>
        <taxon>Dikarya</taxon>
        <taxon>Ascomycota</taxon>
        <taxon>Pezizomycotina</taxon>
        <taxon>Sordariomycetes</taxon>
        <taxon>Xylariomycetidae</taxon>
        <taxon>Amphisphaeriales</taxon>
        <taxon>Sporocadaceae</taxon>
        <taxon>Seiridium</taxon>
    </lineage>
</organism>
<feature type="region of interest" description="Disordered" evidence="1">
    <location>
        <begin position="329"/>
        <end position="373"/>
    </location>
</feature>